<dbReference type="Proteomes" id="UP000076400">
    <property type="component" value="Unassembled WGS sequence"/>
</dbReference>
<dbReference type="GO" id="GO:0010181">
    <property type="term" value="F:FMN binding"/>
    <property type="evidence" value="ECO:0007669"/>
    <property type="project" value="InterPro"/>
</dbReference>
<dbReference type="AlphaFoldDB" id="A0A154VRY2"/>
<dbReference type="FunFam" id="3.20.20.70:FF:000059">
    <property type="entry name" value="N-ethylmaleimide reductase, FMN-linked"/>
    <property type="match status" value="1"/>
</dbReference>
<dbReference type="STRING" id="580166.AUP43_03050"/>
<evidence type="ECO:0000256" key="3">
    <source>
        <dbReference type="ARBA" id="ARBA00023002"/>
    </source>
</evidence>
<dbReference type="InterPro" id="IPR045247">
    <property type="entry name" value="Oye-like"/>
</dbReference>
<dbReference type="EMBL" id="LPXN01000138">
    <property type="protein sequence ID" value="KZD04097.1"/>
    <property type="molecule type" value="Genomic_DNA"/>
</dbReference>
<sequence>MTIPALFTPIRLGALELPNRIVMAPLTRSRALPEGDAPGPLSVDYYRQRASAGLIITEAAQISPEGKGYAGTPGIHSAAQTEAWSRVTEAVHAAGGRIFLQLWHVGRVSHHSLQPDGQPPVAPSAVIARTRTYVGSGFVPVSPPRALETGEIARIVADYRHAARNARAAGFDGIELHGANGYLIDQFLRDGPNRRTDAYGGSPENRCRFLVEVLEALTEIWPADRIGLRLSPFSPANDAGDSDPMALFSHVIERISGFGLAYLHLIEGETAGSRDSADRASVRALRGRFGGRYMANNGYDRYLAICAAETGAADLIAFGRPYIANPDLVDRLRRGLPLAIADRSHYYGGGAAGYTDYPAAQDR</sequence>
<proteinExistence type="inferred from homology"/>
<organism evidence="5 6">
    <name type="scientific">Oceanibaculum pacificum</name>
    <dbReference type="NCBI Taxonomy" id="580166"/>
    <lineage>
        <taxon>Bacteria</taxon>
        <taxon>Pseudomonadati</taxon>
        <taxon>Pseudomonadota</taxon>
        <taxon>Alphaproteobacteria</taxon>
        <taxon>Rhodospirillales</taxon>
        <taxon>Oceanibaculaceae</taxon>
        <taxon>Oceanibaculum</taxon>
    </lineage>
</organism>
<evidence type="ECO:0000313" key="5">
    <source>
        <dbReference type="EMBL" id="KZD04097.1"/>
    </source>
</evidence>
<gene>
    <name evidence="5" type="ORF">AUP43_03050</name>
</gene>
<evidence type="ECO:0000313" key="6">
    <source>
        <dbReference type="Proteomes" id="UP000076400"/>
    </source>
</evidence>
<dbReference type="InterPro" id="IPR013785">
    <property type="entry name" value="Aldolase_TIM"/>
</dbReference>
<dbReference type="NCBIfam" id="NF007899">
    <property type="entry name" value="PRK10605.1"/>
    <property type="match status" value="1"/>
</dbReference>
<feature type="domain" description="NADH:flavin oxidoreductase/NADH oxidase N-terminal" evidence="4">
    <location>
        <begin position="6"/>
        <end position="338"/>
    </location>
</feature>
<dbReference type="GO" id="GO:0016628">
    <property type="term" value="F:oxidoreductase activity, acting on the CH-CH group of donors, NAD or NADP as acceptor"/>
    <property type="evidence" value="ECO:0007669"/>
    <property type="project" value="UniProtKB-ARBA"/>
</dbReference>
<accession>A0A154VRY2</accession>
<keyword evidence="3" id="KW-0560">Oxidoreductase</keyword>
<evidence type="ECO:0000259" key="4">
    <source>
        <dbReference type="Pfam" id="PF00724"/>
    </source>
</evidence>
<dbReference type="InterPro" id="IPR001155">
    <property type="entry name" value="OxRdtase_FMN_N"/>
</dbReference>
<protein>
    <submittedName>
        <fullName evidence="5">Alkene reductase</fullName>
    </submittedName>
</protein>
<name>A0A154VRY2_9PROT</name>
<evidence type="ECO:0000256" key="2">
    <source>
        <dbReference type="ARBA" id="ARBA00005979"/>
    </source>
</evidence>
<dbReference type="SUPFAM" id="SSF51395">
    <property type="entry name" value="FMN-linked oxidoreductases"/>
    <property type="match status" value="1"/>
</dbReference>
<dbReference type="PANTHER" id="PTHR22893">
    <property type="entry name" value="NADH OXIDOREDUCTASE-RELATED"/>
    <property type="match status" value="1"/>
</dbReference>
<dbReference type="CDD" id="cd02933">
    <property type="entry name" value="OYE_like_FMN"/>
    <property type="match status" value="1"/>
</dbReference>
<dbReference type="OrthoDB" id="9804454at2"/>
<keyword evidence="6" id="KW-1185">Reference proteome</keyword>
<comment type="caution">
    <text evidence="5">The sequence shown here is derived from an EMBL/GenBank/DDBJ whole genome shotgun (WGS) entry which is preliminary data.</text>
</comment>
<comment type="cofactor">
    <cofactor evidence="1">
        <name>FMN</name>
        <dbReference type="ChEBI" id="CHEBI:58210"/>
    </cofactor>
</comment>
<dbReference type="Pfam" id="PF00724">
    <property type="entry name" value="Oxidored_FMN"/>
    <property type="match status" value="1"/>
</dbReference>
<comment type="similarity">
    <text evidence="2">Belongs to the NADH:flavin oxidoreductase/NADH oxidase family.</text>
</comment>
<dbReference type="PANTHER" id="PTHR22893:SF91">
    <property type="entry name" value="NADPH DEHYDROGENASE 2-RELATED"/>
    <property type="match status" value="1"/>
</dbReference>
<evidence type="ECO:0000256" key="1">
    <source>
        <dbReference type="ARBA" id="ARBA00001917"/>
    </source>
</evidence>
<dbReference type="Gene3D" id="3.20.20.70">
    <property type="entry name" value="Aldolase class I"/>
    <property type="match status" value="1"/>
</dbReference>
<reference evidence="5 6" key="1">
    <citation type="submission" date="2015-12" db="EMBL/GenBank/DDBJ databases">
        <title>Genome sequence of Oceanibaculum pacificum MCCC 1A02656.</title>
        <authorList>
            <person name="Lu L."/>
            <person name="Lai Q."/>
            <person name="Shao Z."/>
            <person name="Qian P."/>
        </authorList>
    </citation>
    <scope>NUCLEOTIDE SEQUENCE [LARGE SCALE GENOMIC DNA]</scope>
    <source>
        <strain evidence="5 6">MCCC 1A02656</strain>
    </source>
</reference>
<dbReference type="GO" id="GO:0005829">
    <property type="term" value="C:cytosol"/>
    <property type="evidence" value="ECO:0007669"/>
    <property type="project" value="UniProtKB-ARBA"/>
</dbReference>
<dbReference type="RefSeq" id="WP_067558637.1">
    <property type="nucleotide sequence ID" value="NZ_LPXN01000138.1"/>
</dbReference>